<dbReference type="Pfam" id="PF13920">
    <property type="entry name" value="zf-C3HC4_3"/>
    <property type="match status" value="1"/>
</dbReference>
<dbReference type="InterPro" id="IPR050784">
    <property type="entry name" value="IAP"/>
</dbReference>
<evidence type="ECO:0000256" key="3">
    <source>
        <dbReference type="ARBA" id="ARBA00022833"/>
    </source>
</evidence>
<proteinExistence type="inferred from homology"/>
<evidence type="ECO:0000313" key="7">
    <source>
        <dbReference type="Proteomes" id="UP001164746"/>
    </source>
</evidence>
<name>A0ABY7ECV0_MYAAR</name>
<dbReference type="Gene3D" id="3.30.40.10">
    <property type="entry name" value="Zinc/RING finger domain, C3HC4 (zinc finger)"/>
    <property type="match status" value="1"/>
</dbReference>
<reference evidence="6" key="1">
    <citation type="submission" date="2022-11" db="EMBL/GenBank/DDBJ databases">
        <title>Centuries of genome instability and evolution in soft-shell clam transmissible cancer (bioRxiv).</title>
        <authorList>
            <person name="Hart S.F.M."/>
            <person name="Yonemitsu M.A."/>
            <person name="Giersch R.M."/>
            <person name="Beal B.F."/>
            <person name="Arriagada G."/>
            <person name="Davis B.W."/>
            <person name="Ostrander E.A."/>
            <person name="Goff S.P."/>
            <person name="Metzger M.J."/>
        </authorList>
    </citation>
    <scope>NUCLEOTIDE SEQUENCE</scope>
    <source>
        <strain evidence="6">MELC-2E11</strain>
        <tissue evidence="6">Siphon/mantle</tissue>
    </source>
</reference>
<keyword evidence="2 4" id="KW-0863">Zinc-finger</keyword>
<keyword evidence="2 4" id="KW-0479">Metal-binding</keyword>
<dbReference type="PANTHER" id="PTHR10044:SF139">
    <property type="entry name" value="DEATH-ASSOCIATED INHIBITOR OF APOPTOSIS 2"/>
    <property type="match status" value="1"/>
</dbReference>
<evidence type="ECO:0000256" key="2">
    <source>
        <dbReference type="ARBA" id="ARBA00022771"/>
    </source>
</evidence>
<dbReference type="Proteomes" id="UP001164746">
    <property type="component" value="Chromosome 6"/>
</dbReference>
<evidence type="ECO:0000313" key="6">
    <source>
        <dbReference type="EMBL" id="WAR07843.1"/>
    </source>
</evidence>
<organism evidence="6 7">
    <name type="scientific">Mya arenaria</name>
    <name type="common">Soft-shell clam</name>
    <dbReference type="NCBI Taxonomy" id="6604"/>
    <lineage>
        <taxon>Eukaryota</taxon>
        <taxon>Metazoa</taxon>
        <taxon>Spiralia</taxon>
        <taxon>Lophotrochozoa</taxon>
        <taxon>Mollusca</taxon>
        <taxon>Bivalvia</taxon>
        <taxon>Autobranchia</taxon>
        <taxon>Heteroconchia</taxon>
        <taxon>Euheterodonta</taxon>
        <taxon>Imparidentia</taxon>
        <taxon>Neoheterodontei</taxon>
        <taxon>Myida</taxon>
        <taxon>Myoidea</taxon>
        <taxon>Myidae</taxon>
        <taxon>Mya</taxon>
    </lineage>
</organism>
<keyword evidence="7" id="KW-1185">Reference proteome</keyword>
<dbReference type="EMBL" id="CP111017">
    <property type="protein sequence ID" value="WAR07843.1"/>
    <property type="molecule type" value="Genomic_DNA"/>
</dbReference>
<evidence type="ECO:0000259" key="5">
    <source>
        <dbReference type="PROSITE" id="PS50089"/>
    </source>
</evidence>
<dbReference type="InterPro" id="IPR013083">
    <property type="entry name" value="Znf_RING/FYVE/PHD"/>
</dbReference>
<dbReference type="InterPro" id="IPR001370">
    <property type="entry name" value="BIR_rpt"/>
</dbReference>
<gene>
    <name evidence="6" type="ORF">MAR_017801</name>
</gene>
<dbReference type="InterPro" id="IPR001841">
    <property type="entry name" value="Znf_RING"/>
</dbReference>
<dbReference type="SUPFAM" id="SSF57924">
    <property type="entry name" value="Inhibitor of apoptosis (IAP) repeat"/>
    <property type="match status" value="2"/>
</dbReference>
<dbReference type="Pfam" id="PF00653">
    <property type="entry name" value="BIR"/>
    <property type="match status" value="1"/>
</dbReference>
<feature type="domain" description="RING-type" evidence="5">
    <location>
        <begin position="284"/>
        <end position="321"/>
    </location>
</feature>
<evidence type="ECO:0000256" key="4">
    <source>
        <dbReference type="PROSITE-ProRule" id="PRU00175"/>
    </source>
</evidence>
<protein>
    <submittedName>
        <fullName evidence="6">XIAP-like protein</fullName>
    </submittedName>
</protein>
<comment type="similarity">
    <text evidence="1">Belongs to the IAP family.</text>
</comment>
<sequence length="333" mass="37658">MFLSTPIDITYRRPEYASYEARLATYNGWPEKVSQKPYQLADAGLYFTGTSLPNLGKDVSNTKKTVSGNLCAATDNSAECAQVELGHKANWGNIFVWVDLNSGPNHVRSNFVERTSEGVEDHVRCFACDGGLRQWNVGDYPWVEHCRWFPACPFARRTKGDQYIAQVQASVEQGEDFSELHQEKSPEDIVTSGIDNITLGSPELEEHQRTCTEELGFHAQEFEEALIRLRTSGNIRPALEDLIFCIGDIQKQREIQQFQQETVAVDTPESILEENARLKHILKCQMCNDNNVNALFLPCAHHRICTDCASKYDVTVCIVCDRPIREIVETFMG</sequence>
<dbReference type="PROSITE" id="PS50143">
    <property type="entry name" value="BIR_REPEAT_2"/>
    <property type="match status" value="1"/>
</dbReference>
<keyword evidence="3" id="KW-0862">Zinc</keyword>
<dbReference type="PROSITE" id="PS50089">
    <property type="entry name" value="ZF_RING_2"/>
    <property type="match status" value="1"/>
</dbReference>
<dbReference type="SMART" id="SM00238">
    <property type="entry name" value="BIR"/>
    <property type="match status" value="1"/>
</dbReference>
<dbReference type="Gene3D" id="1.10.1170.10">
    <property type="entry name" value="Inhibitor Of Apoptosis Protein (2mihbC-IAP-1), Chain A"/>
    <property type="match status" value="2"/>
</dbReference>
<dbReference type="PANTHER" id="PTHR10044">
    <property type="entry name" value="INHIBITOR OF APOPTOSIS"/>
    <property type="match status" value="1"/>
</dbReference>
<evidence type="ECO:0000256" key="1">
    <source>
        <dbReference type="ARBA" id="ARBA00006672"/>
    </source>
</evidence>
<accession>A0ABY7ECV0</accession>